<comment type="subcellular location">
    <subcellularLocation>
        <location evidence="1">Nucleus</location>
        <location evidence="1">Nuclear pore complex</location>
    </subcellularLocation>
</comment>
<protein>
    <submittedName>
        <fullName evidence="10">Nuclear pore complex protein nup98-nup96</fullName>
    </submittedName>
</protein>
<dbReference type="PANTHER" id="PTHR23198:SF6">
    <property type="entry name" value="NUCLEAR PORE COMPLEX PROTEIN NUP98-NUP96"/>
    <property type="match status" value="1"/>
</dbReference>
<dbReference type="InterPro" id="IPR007230">
    <property type="entry name" value="Nup98_auto-Pept-S59_dom"/>
</dbReference>
<name>A0ABQ8Y9B4_9EUKA</name>
<dbReference type="Gene3D" id="3.30.1610.10">
    <property type="entry name" value="Peptidase S59, nucleoporin"/>
    <property type="match status" value="1"/>
</dbReference>
<dbReference type="SUPFAM" id="SSF82215">
    <property type="entry name" value="C-terminal autoproteolytic domain of nucleoporin nup98"/>
    <property type="match status" value="1"/>
</dbReference>
<comment type="caution">
    <text evidence="10">The sequence shown here is derived from an EMBL/GenBank/DDBJ whole genome shotgun (WGS) entry which is preliminary data.</text>
</comment>
<dbReference type="Proteomes" id="UP001150062">
    <property type="component" value="Unassembled WGS sequence"/>
</dbReference>
<reference evidence="10" key="1">
    <citation type="submission" date="2022-08" db="EMBL/GenBank/DDBJ databases">
        <title>Novel sulfate-reducing endosymbionts in the free-living metamonad Anaeramoeba.</title>
        <authorList>
            <person name="Jerlstrom-Hultqvist J."/>
            <person name="Cepicka I."/>
            <person name="Gallot-Lavallee L."/>
            <person name="Salas-Leiva D."/>
            <person name="Curtis B.A."/>
            <person name="Zahonova K."/>
            <person name="Pipaliya S."/>
            <person name="Dacks J."/>
            <person name="Roger A.J."/>
        </authorList>
    </citation>
    <scope>NUCLEOTIDE SEQUENCE</scope>
    <source>
        <strain evidence="10">Schooner1</strain>
    </source>
</reference>
<dbReference type="Pfam" id="PF04096">
    <property type="entry name" value="Nucleoporin2"/>
    <property type="match status" value="1"/>
</dbReference>
<evidence type="ECO:0000256" key="4">
    <source>
        <dbReference type="ARBA" id="ARBA00022816"/>
    </source>
</evidence>
<evidence type="ECO:0000256" key="8">
    <source>
        <dbReference type="ARBA" id="ARBA00023242"/>
    </source>
</evidence>
<keyword evidence="7" id="KW-0906">Nuclear pore complex</keyword>
<keyword evidence="3" id="KW-0813">Transport</keyword>
<comment type="similarity">
    <text evidence="2">Belongs to the nucleoporin GLFG family.</text>
</comment>
<proteinExistence type="inferred from homology"/>
<gene>
    <name evidence="10" type="ORF">M0813_24327</name>
</gene>
<organism evidence="10 11">
    <name type="scientific">Anaeramoeba flamelloides</name>
    <dbReference type="NCBI Taxonomy" id="1746091"/>
    <lineage>
        <taxon>Eukaryota</taxon>
        <taxon>Metamonada</taxon>
        <taxon>Anaeramoebidae</taxon>
        <taxon>Anaeramoeba</taxon>
    </lineage>
</organism>
<keyword evidence="5" id="KW-0653">Protein transport</keyword>
<evidence type="ECO:0000313" key="10">
    <source>
        <dbReference type="EMBL" id="KAJ6240329.1"/>
    </source>
</evidence>
<dbReference type="InterPro" id="IPR036903">
    <property type="entry name" value="Nup98_auto-Pept-S59_dom_sf"/>
</dbReference>
<keyword evidence="4" id="KW-0509">mRNA transport</keyword>
<dbReference type="InterPro" id="IPR037665">
    <property type="entry name" value="Nucleoporin_S59-like"/>
</dbReference>
<feature type="domain" description="Peptidase S59" evidence="9">
    <location>
        <begin position="530"/>
        <end position="667"/>
    </location>
</feature>
<evidence type="ECO:0000259" key="9">
    <source>
        <dbReference type="PROSITE" id="PS51434"/>
    </source>
</evidence>
<dbReference type="PROSITE" id="PS51434">
    <property type="entry name" value="NUP_C"/>
    <property type="match status" value="1"/>
</dbReference>
<evidence type="ECO:0000256" key="2">
    <source>
        <dbReference type="ARBA" id="ARBA00008926"/>
    </source>
</evidence>
<keyword evidence="8" id="KW-0539">Nucleus</keyword>
<evidence type="ECO:0000313" key="11">
    <source>
        <dbReference type="Proteomes" id="UP001150062"/>
    </source>
</evidence>
<keyword evidence="11" id="KW-1185">Reference proteome</keyword>
<evidence type="ECO:0000256" key="1">
    <source>
        <dbReference type="ARBA" id="ARBA00004567"/>
    </source>
</evidence>
<evidence type="ECO:0000256" key="3">
    <source>
        <dbReference type="ARBA" id="ARBA00022448"/>
    </source>
</evidence>
<evidence type="ECO:0000256" key="6">
    <source>
        <dbReference type="ARBA" id="ARBA00023010"/>
    </source>
</evidence>
<accession>A0ABQ8Y9B4</accession>
<dbReference type="EMBL" id="JAOAOG010000209">
    <property type="protein sequence ID" value="KAJ6240329.1"/>
    <property type="molecule type" value="Genomic_DNA"/>
</dbReference>
<sequence>MFSRYSLIQSQKKPNNWLQNTTKKNILLSKKLGNTGTVNNTTTRKNYFQNCKQTNLFQKNNQQTTIQPSIFKQTNINSNALGNANQRQKSFNLQRKHTTNIFQNQTTNKPSFLQNNNTNKTNRIFQKPANKTTLFQPKNRQTNLFQKNNQQTTRQPSFLKQSNINTNALGNANQRHKSFTLERRDTTNIFQNQATHRPSFLQNNNTNKTNRIFQKPNTNKTTNIFQKQQKTTLFQPKTKQTNIFQKNNQQSTRKPNIFKQSNINTNALGDTNQKQKSFTFQRKHTTNIFQNQTTNKPSFLQNNNTNKTTNPFHKQANIRTNTFQKQQATNLFQKQETTNKTNLVTNQQLNNPYPKIPQYTPLYAQQTTICNNNQLNTHNNVLTTKNDHLNDNKEPNKTTNNGFHSKYGGQENQILDFSKHKIEKNVIKKSYLNKDFQTHNKLKPRSLKNIGQIQRNDFKDNTSPEINVEEKKQNEQIHKHEKMYLSQDGNKKPKEQQQQIITHLNKLKLKEMEIKDNNNSKPNIKFIFKNKNYYTIPSQKKLLEMTKKERTKIKNFVIGNKKYGEVVFVGLTNINKLDLNNIIKFQKYQVIIYPQGNNKPGIGKGLNKLSIVKLFNCYPLHKDKKTIKTDINSLQKLEKKLIKNTKNFGGEFISYQNGTYIFSVPNF</sequence>
<dbReference type="PANTHER" id="PTHR23198">
    <property type="entry name" value="NUCLEOPORIN"/>
    <property type="match status" value="1"/>
</dbReference>
<keyword evidence="6" id="KW-0811">Translocation</keyword>
<evidence type="ECO:0000256" key="5">
    <source>
        <dbReference type="ARBA" id="ARBA00022927"/>
    </source>
</evidence>
<evidence type="ECO:0000256" key="7">
    <source>
        <dbReference type="ARBA" id="ARBA00023132"/>
    </source>
</evidence>